<dbReference type="EMBL" id="JAODUO010000725">
    <property type="protein sequence ID" value="KAK2175527.1"/>
    <property type="molecule type" value="Genomic_DNA"/>
</dbReference>
<name>A0AAD9KQA0_RIDPI</name>
<comment type="caution">
    <text evidence="1">The sequence shown here is derived from an EMBL/GenBank/DDBJ whole genome shotgun (WGS) entry which is preliminary data.</text>
</comment>
<evidence type="ECO:0000313" key="1">
    <source>
        <dbReference type="EMBL" id="KAK2175527.1"/>
    </source>
</evidence>
<accession>A0AAD9KQA0</accession>
<dbReference type="Proteomes" id="UP001209878">
    <property type="component" value="Unassembled WGS sequence"/>
</dbReference>
<protein>
    <submittedName>
        <fullName evidence="1">Uncharacterized protein</fullName>
    </submittedName>
</protein>
<evidence type="ECO:0000313" key="2">
    <source>
        <dbReference type="Proteomes" id="UP001209878"/>
    </source>
</evidence>
<proteinExistence type="predicted"/>
<sequence>MYEEKRYLGAELAVDPAAEWITLSGDCPPSDPDPARHKSQTGVVRCVGLSRTDVDPAQQRCPGNKTFIYERAAMA</sequence>
<dbReference type="AlphaFoldDB" id="A0AAD9KQA0"/>
<reference evidence="1" key="1">
    <citation type="journal article" date="2023" name="Mol. Biol. Evol.">
        <title>Third-Generation Sequencing Reveals the Adaptive Role of the Epigenome in Three Deep-Sea Polychaetes.</title>
        <authorList>
            <person name="Perez M."/>
            <person name="Aroh O."/>
            <person name="Sun Y."/>
            <person name="Lan Y."/>
            <person name="Juniper S.K."/>
            <person name="Young C.R."/>
            <person name="Angers B."/>
            <person name="Qian P.Y."/>
        </authorList>
    </citation>
    <scope>NUCLEOTIDE SEQUENCE</scope>
    <source>
        <strain evidence="1">R07B-5</strain>
    </source>
</reference>
<organism evidence="1 2">
    <name type="scientific">Ridgeia piscesae</name>
    <name type="common">Tubeworm</name>
    <dbReference type="NCBI Taxonomy" id="27915"/>
    <lineage>
        <taxon>Eukaryota</taxon>
        <taxon>Metazoa</taxon>
        <taxon>Spiralia</taxon>
        <taxon>Lophotrochozoa</taxon>
        <taxon>Annelida</taxon>
        <taxon>Polychaeta</taxon>
        <taxon>Sedentaria</taxon>
        <taxon>Canalipalpata</taxon>
        <taxon>Sabellida</taxon>
        <taxon>Siboglinidae</taxon>
        <taxon>Ridgeia</taxon>
    </lineage>
</organism>
<gene>
    <name evidence="1" type="ORF">NP493_721g03033</name>
</gene>
<keyword evidence="2" id="KW-1185">Reference proteome</keyword>